<dbReference type="Pfam" id="PF13302">
    <property type="entry name" value="Acetyltransf_3"/>
    <property type="match status" value="1"/>
</dbReference>
<dbReference type="RefSeq" id="WP_214347789.1">
    <property type="nucleotide sequence ID" value="NZ_JAHBOH010000001.1"/>
</dbReference>
<protein>
    <submittedName>
        <fullName evidence="2">GNAT family N-acetyltransferase</fullName>
    </submittedName>
</protein>
<keyword evidence="3" id="KW-1185">Reference proteome</keyword>
<evidence type="ECO:0000313" key="2">
    <source>
        <dbReference type="EMBL" id="MBT0993731.1"/>
    </source>
</evidence>
<sequence length="187" mass="19958">MTTVDVAAWGAGPQPTLEADGLVLRPWRAADAPAVRAVYADPAIQRWHARRLDSDEEAAEVVERWRGAWAAGSGAGWAVVDAAGALLGRVNLKLVSAEDGVAELGYWTAPDARGQGVCSRAVRAMTGWAVAQGVHRLEIEHSVGNAASCRAAERSGFPLEATRRSSARHADGWHDMHVHVLLSPTDR</sequence>
<dbReference type="InterPro" id="IPR016181">
    <property type="entry name" value="Acyl_CoA_acyltransferase"/>
</dbReference>
<dbReference type="InterPro" id="IPR051908">
    <property type="entry name" value="Ribosomal_N-acetyltransferase"/>
</dbReference>
<reference evidence="2 3" key="1">
    <citation type="submission" date="2021-05" db="EMBL/GenBank/DDBJ databases">
        <title>Description of Cellulomonas sp. DKR-3 sp. nov.</title>
        <authorList>
            <person name="Dahal R.H."/>
            <person name="Chaudhary D.K."/>
        </authorList>
    </citation>
    <scope>NUCLEOTIDE SEQUENCE [LARGE SCALE GENOMIC DNA]</scope>
    <source>
        <strain evidence="2 3">DKR-3</strain>
    </source>
</reference>
<feature type="domain" description="N-acetyltransferase" evidence="1">
    <location>
        <begin position="22"/>
        <end position="187"/>
    </location>
</feature>
<dbReference type="PROSITE" id="PS51186">
    <property type="entry name" value="GNAT"/>
    <property type="match status" value="1"/>
</dbReference>
<dbReference type="EMBL" id="JAHBOH010000001">
    <property type="protein sequence ID" value="MBT0993731.1"/>
    <property type="molecule type" value="Genomic_DNA"/>
</dbReference>
<evidence type="ECO:0000259" key="1">
    <source>
        <dbReference type="PROSITE" id="PS51186"/>
    </source>
</evidence>
<dbReference type="Proteomes" id="UP000722125">
    <property type="component" value="Unassembled WGS sequence"/>
</dbReference>
<comment type="caution">
    <text evidence="2">The sequence shown here is derived from an EMBL/GenBank/DDBJ whole genome shotgun (WGS) entry which is preliminary data.</text>
</comment>
<dbReference type="PANTHER" id="PTHR43441:SF10">
    <property type="entry name" value="ACETYLTRANSFERASE"/>
    <property type="match status" value="1"/>
</dbReference>
<evidence type="ECO:0000313" key="3">
    <source>
        <dbReference type="Proteomes" id="UP000722125"/>
    </source>
</evidence>
<dbReference type="CDD" id="cd04301">
    <property type="entry name" value="NAT_SF"/>
    <property type="match status" value="1"/>
</dbReference>
<dbReference type="PANTHER" id="PTHR43441">
    <property type="entry name" value="RIBOSOMAL-PROTEIN-SERINE ACETYLTRANSFERASE"/>
    <property type="match status" value="1"/>
</dbReference>
<gene>
    <name evidence="2" type="ORF">KIN34_05460</name>
</gene>
<organism evidence="2 3">
    <name type="scientific">Cellulomonas fulva</name>
    <dbReference type="NCBI Taxonomy" id="2835530"/>
    <lineage>
        <taxon>Bacteria</taxon>
        <taxon>Bacillati</taxon>
        <taxon>Actinomycetota</taxon>
        <taxon>Actinomycetes</taxon>
        <taxon>Micrococcales</taxon>
        <taxon>Cellulomonadaceae</taxon>
        <taxon>Cellulomonas</taxon>
    </lineage>
</organism>
<dbReference type="InterPro" id="IPR000182">
    <property type="entry name" value="GNAT_dom"/>
</dbReference>
<proteinExistence type="predicted"/>
<dbReference type="SUPFAM" id="SSF55729">
    <property type="entry name" value="Acyl-CoA N-acyltransferases (Nat)"/>
    <property type="match status" value="1"/>
</dbReference>
<dbReference type="Gene3D" id="3.40.630.30">
    <property type="match status" value="1"/>
</dbReference>
<accession>A0ABS5TX53</accession>
<name>A0ABS5TX53_9CELL</name>